<dbReference type="EMBL" id="AMGX01000004">
    <property type="protein sequence ID" value="EXJ73544.1"/>
    <property type="molecule type" value="Genomic_DNA"/>
</dbReference>
<feature type="region of interest" description="Disordered" evidence="1">
    <location>
        <begin position="164"/>
        <end position="183"/>
    </location>
</feature>
<keyword evidence="3" id="KW-1185">Reference proteome</keyword>
<dbReference type="OrthoDB" id="10616189at2759"/>
<dbReference type="RefSeq" id="XP_007742107.1">
    <property type="nucleotide sequence ID" value="XM_007743917.1"/>
</dbReference>
<feature type="compositionally biased region" description="Low complexity" evidence="1">
    <location>
        <begin position="121"/>
        <end position="137"/>
    </location>
</feature>
<comment type="caution">
    <text evidence="2">The sequence shown here is derived from an EMBL/GenBank/DDBJ whole genome shotgun (WGS) entry which is preliminary data.</text>
</comment>
<dbReference type="HOGENOM" id="CLU_725641_0_0_1"/>
<organism evidence="2 3">
    <name type="scientific">Cladophialophora psammophila CBS 110553</name>
    <dbReference type="NCBI Taxonomy" id="1182543"/>
    <lineage>
        <taxon>Eukaryota</taxon>
        <taxon>Fungi</taxon>
        <taxon>Dikarya</taxon>
        <taxon>Ascomycota</taxon>
        <taxon>Pezizomycotina</taxon>
        <taxon>Eurotiomycetes</taxon>
        <taxon>Chaetothyriomycetidae</taxon>
        <taxon>Chaetothyriales</taxon>
        <taxon>Herpotrichiellaceae</taxon>
        <taxon>Cladophialophora</taxon>
    </lineage>
</organism>
<evidence type="ECO:0000313" key="2">
    <source>
        <dbReference type="EMBL" id="EXJ73544.1"/>
    </source>
</evidence>
<feature type="region of interest" description="Disordered" evidence="1">
    <location>
        <begin position="1"/>
        <end position="23"/>
    </location>
</feature>
<gene>
    <name evidence="2" type="ORF">A1O5_03305</name>
</gene>
<proteinExistence type="predicted"/>
<feature type="compositionally biased region" description="Pro residues" evidence="1">
    <location>
        <begin position="110"/>
        <end position="120"/>
    </location>
</feature>
<sequence>MSEAMYGDDSIPPTVGSGSSSFEVEALEIYETSNIEFHQNHSDDDLTDEDDDLPSLRDLLEWKWKRNPDIIDLTVEDDVDSSLSSPPSPALEIITAPMLVAPALSSAITPPQPPPSPTQPSEPSTTRIVGTTSPVTRTPRRTPFKNIPCWSAFRDRPLQISGRSSDATRLAVGTESGSESDSDVERAIMQHPVLLDAHSDAADKACRVAHSASPLRTEDIATGGPTFDPAPHISTGNADSFEIPETPSVLEKTRCPVHPSVVRVVGKRLHTKRPQYLVLCWMHPPEGGASDSDLDHRFREYDKKVSRDLAQQERLSTLRSGKQLKLQLKHFPADQNPGRSRKRQRTCAAASASQNHAYPSRQVVEDLFLDVDVRSVDLNPI</sequence>
<evidence type="ECO:0000256" key="1">
    <source>
        <dbReference type="SAM" id="MobiDB-lite"/>
    </source>
</evidence>
<protein>
    <submittedName>
        <fullName evidence="2">Uncharacterized protein</fullName>
    </submittedName>
</protein>
<feature type="region of interest" description="Disordered" evidence="1">
    <location>
        <begin position="105"/>
        <end position="146"/>
    </location>
</feature>
<dbReference type="GeneID" id="19188034"/>
<dbReference type="Proteomes" id="UP000019471">
    <property type="component" value="Unassembled WGS sequence"/>
</dbReference>
<dbReference type="AlphaFoldDB" id="W9XTD2"/>
<name>W9XTD2_9EURO</name>
<evidence type="ECO:0000313" key="3">
    <source>
        <dbReference type="Proteomes" id="UP000019471"/>
    </source>
</evidence>
<reference evidence="2 3" key="1">
    <citation type="submission" date="2013-03" db="EMBL/GenBank/DDBJ databases">
        <title>The Genome Sequence of Cladophialophora psammophila CBS 110553.</title>
        <authorList>
            <consortium name="The Broad Institute Genomics Platform"/>
            <person name="Cuomo C."/>
            <person name="de Hoog S."/>
            <person name="Gorbushina A."/>
            <person name="Walker B."/>
            <person name="Young S.K."/>
            <person name="Zeng Q."/>
            <person name="Gargeya S."/>
            <person name="Fitzgerald M."/>
            <person name="Haas B."/>
            <person name="Abouelleil A."/>
            <person name="Allen A.W."/>
            <person name="Alvarado L."/>
            <person name="Arachchi H.M."/>
            <person name="Berlin A.M."/>
            <person name="Chapman S.B."/>
            <person name="Gainer-Dewar J."/>
            <person name="Goldberg J."/>
            <person name="Griggs A."/>
            <person name="Gujja S."/>
            <person name="Hansen M."/>
            <person name="Howarth C."/>
            <person name="Imamovic A."/>
            <person name="Ireland A."/>
            <person name="Larimer J."/>
            <person name="McCowan C."/>
            <person name="Murphy C."/>
            <person name="Pearson M."/>
            <person name="Poon T.W."/>
            <person name="Priest M."/>
            <person name="Roberts A."/>
            <person name="Saif S."/>
            <person name="Shea T."/>
            <person name="Sisk P."/>
            <person name="Sykes S."/>
            <person name="Wortman J."/>
            <person name="Nusbaum C."/>
            <person name="Birren B."/>
        </authorList>
    </citation>
    <scope>NUCLEOTIDE SEQUENCE [LARGE SCALE GENOMIC DNA]</scope>
    <source>
        <strain evidence="2 3">CBS 110553</strain>
    </source>
</reference>
<accession>W9XTD2</accession>